<evidence type="ECO:0000313" key="3">
    <source>
        <dbReference type="Proteomes" id="UP000753908"/>
    </source>
</evidence>
<evidence type="ECO:0000313" key="2">
    <source>
        <dbReference type="EMBL" id="MBW4547347.1"/>
    </source>
</evidence>
<feature type="region of interest" description="Disordered" evidence="1">
    <location>
        <begin position="1"/>
        <end position="23"/>
    </location>
</feature>
<name>A0A951UBV5_9CYAN</name>
<protein>
    <submittedName>
        <fullName evidence="2">Uncharacterized protein</fullName>
    </submittedName>
</protein>
<proteinExistence type="predicted"/>
<dbReference type="Proteomes" id="UP000753908">
    <property type="component" value="Unassembled WGS sequence"/>
</dbReference>
<reference evidence="2" key="1">
    <citation type="submission" date="2021-05" db="EMBL/GenBank/DDBJ databases">
        <authorList>
            <person name="Pietrasiak N."/>
            <person name="Ward R."/>
            <person name="Stajich J.E."/>
            <person name="Kurbessoian T."/>
        </authorList>
    </citation>
    <scope>NUCLEOTIDE SEQUENCE</scope>
    <source>
        <strain evidence="2">CPER-KK1</strain>
    </source>
</reference>
<reference evidence="2" key="2">
    <citation type="journal article" date="2022" name="Microbiol. Resour. Announc.">
        <title>Metagenome Sequencing to Explore Phylogenomics of Terrestrial Cyanobacteria.</title>
        <authorList>
            <person name="Ward R.D."/>
            <person name="Stajich J.E."/>
            <person name="Johansen J.R."/>
            <person name="Huntemann M."/>
            <person name="Clum A."/>
            <person name="Foster B."/>
            <person name="Foster B."/>
            <person name="Roux S."/>
            <person name="Palaniappan K."/>
            <person name="Varghese N."/>
            <person name="Mukherjee S."/>
            <person name="Reddy T.B.K."/>
            <person name="Daum C."/>
            <person name="Copeland A."/>
            <person name="Chen I.A."/>
            <person name="Ivanova N.N."/>
            <person name="Kyrpides N.C."/>
            <person name="Shapiro N."/>
            <person name="Eloe-Fadrosh E.A."/>
            <person name="Pietrasiak N."/>
        </authorList>
    </citation>
    <scope>NUCLEOTIDE SEQUENCE</scope>
    <source>
        <strain evidence="2">CPER-KK1</strain>
    </source>
</reference>
<dbReference type="AlphaFoldDB" id="A0A951UBV5"/>
<evidence type="ECO:0000256" key="1">
    <source>
        <dbReference type="SAM" id="MobiDB-lite"/>
    </source>
</evidence>
<feature type="compositionally biased region" description="Basic residues" evidence="1">
    <location>
        <begin position="1"/>
        <end position="14"/>
    </location>
</feature>
<accession>A0A951UBV5</accession>
<gene>
    <name evidence="2" type="ORF">KME25_23340</name>
</gene>
<comment type="caution">
    <text evidence="2">The sequence shown here is derived from an EMBL/GenBank/DDBJ whole genome shotgun (WGS) entry which is preliminary data.</text>
</comment>
<sequence>MRSPRRLTKKRSRSCQRATAIRNSTQLKPITGTQNATITILLTQLKAVQL</sequence>
<dbReference type="EMBL" id="JAHHIF010000039">
    <property type="protein sequence ID" value="MBW4547347.1"/>
    <property type="molecule type" value="Genomic_DNA"/>
</dbReference>
<organism evidence="2 3">
    <name type="scientific">Symplocastrum torsivum CPER-KK1</name>
    <dbReference type="NCBI Taxonomy" id="450513"/>
    <lineage>
        <taxon>Bacteria</taxon>
        <taxon>Bacillati</taxon>
        <taxon>Cyanobacteriota</taxon>
        <taxon>Cyanophyceae</taxon>
        <taxon>Oscillatoriophycideae</taxon>
        <taxon>Oscillatoriales</taxon>
        <taxon>Microcoleaceae</taxon>
        <taxon>Symplocastrum</taxon>
    </lineage>
</organism>